<name>A0AAV9CJK0_ACOCL</name>
<feature type="compositionally biased region" description="Low complexity" evidence="1">
    <location>
        <begin position="24"/>
        <end position="36"/>
    </location>
</feature>
<reference evidence="2" key="1">
    <citation type="journal article" date="2023" name="Nat. Commun.">
        <title>Diploid and tetraploid genomes of Acorus and the evolution of monocots.</title>
        <authorList>
            <person name="Ma L."/>
            <person name="Liu K.W."/>
            <person name="Li Z."/>
            <person name="Hsiao Y.Y."/>
            <person name="Qi Y."/>
            <person name="Fu T."/>
            <person name="Tang G.D."/>
            <person name="Zhang D."/>
            <person name="Sun W.H."/>
            <person name="Liu D.K."/>
            <person name="Li Y."/>
            <person name="Chen G.Z."/>
            <person name="Liu X.D."/>
            <person name="Liao X.Y."/>
            <person name="Jiang Y.T."/>
            <person name="Yu X."/>
            <person name="Hao Y."/>
            <person name="Huang J."/>
            <person name="Zhao X.W."/>
            <person name="Ke S."/>
            <person name="Chen Y.Y."/>
            <person name="Wu W.L."/>
            <person name="Hsu J.L."/>
            <person name="Lin Y.F."/>
            <person name="Huang M.D."/>
            <person name="Li C.Y."/>
            <person name="Huang L."/>
            <person name="Wang Z.W."/>
            <person name="Zhao X."/>
            <person name="Zhong W.Y."/>
            <person name="Peng D.H."/>
            <person name="Ahmad S."/>
            <person name="Lan S."/>
            <person name="Zhang J.S."/>
            <person name="Tsai W.C."/>
            <person name="Van de Peer Y."/>
            <person name="Liu Z.J."/>
        </authorList>
    </citation>
    <scope>NUCLEOTIDE SEQUENCE</scope>
    <source>
        <strain evidence="2">CP</strain>
    </source>
</reference>
<evidence type="ECO:0000313" key="3">
    <source>
        <dbReference type="Proteomes" id="UP001180020"/>
    </source>
</evidence>
<protein>
    <submittedName>
        <fullName evidence="2">Uncharacterized protein</fullName>
    </submittedName>
</protein>
<evidence type="ECO:0000256" key="1">
    <source>
        <dbReference type="SAM" id="MobiDB-lite"/>
    </source>
</evidence>
<organism evidence="2 3">
    <name type="scientific">Acorus calamus</name>
    <name type="common">Sweet flag</name>
    <dbReference type="NCBI Taxonomy" id="4465"/>
    <lineage>
        <taxon>Eukaryota</taxon>
        <taxon>Viridiplantae</taxon>
        <taxon>Streptophyta</taxon>
        <taxon>Embryophyta</taxon>
        <taxon>Tracheophyta</taxon>
        <taxon>Spermatophyta</taxon>
        <taxon>Magnoliopsida</taxon>
        <taxon>Liliopsida</taxon>
        <taxon>Acoraceae</taxon>
        <taxon>Acorus</taxon>
    </lineage>
</organism>
<keyword evidence="3" id="KW-1185">Reference proteome</keyword>
<dbReference type="Proteomes" id="UP001180020">
    <property type="component" value="Unassembled WGS sequence"/>
</dbReference>
<comment type="caution">
    <text evidence="2">The sequence shown here is derived from an EMBL/GenBank/DDBJ whole genome shotgun (WGS) entry which is preliminary data.</text>
</comment>
<dbReference type="EMBL" id="JAUJYO010000019">
    <property type="protein sequence ID" value="KAK1288514.1"/>
    <property type="molecule type" value="Genomic_DNA"/>
</dbReference>
<dbReference type="AlphaFoldDB" id="A0AAV9CJK0"/>
<reference evidence="2" key="2">
    <citation type="submission" date="2023-06" db="EMBL/GenBank/DDBJ databases">
        <authorList>
            <person name="Ma L."/>
            <person name="Liu K.-W."/>
            <person name="Li Z."/>
            <person name="Hsiao Y.-Y."/>
            <person name="Qi Y."/>
            <person name="Fu T."/>
            <person name="Tang G."/>
            <person name="Zhang D."/>
            <person name="Sun W.-H."/>
            <person name="Liu D.-K."/>
            <person name="Li Y."/>
            <person name="Chen G.-Z."/>
            <person name="Liu X.-D."/>
            <person name="Liao X.-Y."/>
            <person name="Jiang Y.-T."/>
            <person name="Yu X."/>
            <person name="Hao Y."/>
            <person name="Huang J."/>
            <person name="Zhao X.-W."/>
            <person name="Ke S."/>
            <person name="Chen Y.-Y."/>
            <person name="Wu W.-L."/>
            <person name="Hsu J.-L."/>
            <person name="Lin Y.-F."/>
            <person name="Huang M.-D."/>
            <person name="Li C.-Y."/>
            <person name="Huang L."/>
            <person name="Wang Z.-W."/>
            <person name="Zhao X."/>
            <person name="Zhong W.-Y."/>
            <person name="Peng D.-H."/>
            <person name="Ahmad S."/>
            <person name="Lan S."/>
            <person name="Zhang J.-S."/>
            <person name="Tsai W.-C."/>
            <person name="Van De Peer Y."/>
            <person name="Liu Z.-J."/>
        </authorList>
    </citation>
    <scope>NUCLEOTIDE SEQUENCE</scope>
    <source>
        <strain evidence="2">CP</strain>
        <tissue evidence="2">Leaves</tissue>
    </source>
</reference>
<gene>
    <name evidence="2" type="ORF">QJS10_CPB19g00961</name>
</gene>
<accession>A0AAV9CJK0</accession>
<sequence length="119" mass="13236">MSQEKTQSIPAMEEGDTSTTEITVQQSGDGVGSSSQPTEVDPVCLTSTESLPEEVTDTSDEEADDGEVDVEICESVDSYYFRVPVPRVEQELHVLLLFGYIEFKNLILCDIDKFKFCRS</sequence>
<feature type="compositionally biased region" description="Acidic residues" evidence="1">
    <location>
        <begin position="51"/>
        <end position="67"/>
    </location>
</feature>
<feature type="region of interest" description="Disordered" evidence="1">
    <location>
        <begin position="1"/>
        <end position="42"/>
    </location>
</feature>
<evidence type="ECO:0000313" key="2">
    <source>
        <dbReference type="EMBL" id="KAK1288514.1"/>
    </source>
</evidence>
<proteinExistence type="predicted"/>
<feature type="region of interest" description="Disordered" evidence="1">
    <location>
        <begin position="48"/>
        <end position="67"/>
    </location>
</feature>